<evidence type="ECO:0000313" key="12">
    <source>
        <dbReference type="Proteomes" id="UP000678393"/>
    </source>
</evidence>
<dbReference type="InterPro" id="IPR000337">
    <property type="entry name" value="GPCR_3"/>
</dbReference>
<keyword evidence="3 8" id="KW-1133">Transmembrane helix</keyword>
<feature type="transmembrane region" description="Helical" evidence="8">
    <location>
        <begin position="824"/>
        <end position="846"/>
    </location>
</feature>
<feature type="transmembrane region" description="Helical" evidence="8">
    <location>
        <begin position="791"/>
        <end position="812"/>
    </location>
</feature>
<feature type="compositionally biased region" description="Polar residues" evidence="7">
    <location>
        <begin position="977"/>
        <end position="987"/>
    </location>
</feature>
<evidence type="ECO:0000256" key="4">
    <source>
        <dbReference type="ARBA" id="ARBA00023136"/>
    </source>
</evidence>
<dbReference type="SUPFAM" id="SSF53822">
    <property type="entry name" value="Periplasmic binding protein-like I"/>
    <property type="match status" value="1"/>
</dbReference>
<evidence type="ECO:0000256" key="5">
    <source>
        <dbReference type="ARBA" id="ARBA00023170"/>
    </source>
</evidence>
<feature type="transmembrane region" description="Helical" evidence="8">
    <location>
        <begin position="651"/>
        <end position="673"/>
    </location>
</feature>
<feature type="signal peptide" evidence="9">
    <location>
        <begin position="1"/>
        <end position="20"/>
    </location>
</feature>
<evidence type="ECO:0000256" key="7">
    <source>
        <dbReference type="SAM" id="MobiDB-lite"/>
    </source>
</evidence>
<dbReference type="PRINTS" id="PR00248">
    <property type="entry name" value="GPCRMGR"/>
</dbReference>
<dbReference type="Gene3D" id="3.40.50.2300">
    <property type="match status" value="2"/>
</dbReference>
<proteinExistence type="predicted"/>
<evidence type="ECO:0000256" key="9">
    <source>
        <dbReference type="SAM" id="SignalP"/>
    </source>
</evidence>
<feature type="transmembrane region" description="Helical" evidence="8">
    <location>
        <begin position="761"/>
        <end position="779"/>
    </location>
</feature>
<dbReference type="PANTHER" id="PTHR24060">
    <property type="entry name" value="METABOTROPIC GLUTAMATE RECEPTOR"/>
    <property type="match status" value="1"/>
</dbReference>
<name>A0A8S3ZG97_9EUPU</name>
<keyword evidence="6" id="KW-0325">Glycoprotein</keyword>
<dbReference type="GO" id="GO:0004930">
    <property type="term" value="F:G protein-coupled receptor activity"/>
    <property type="evidence" value="ECO:0007669"/>
    <property type="project" value="InterPro"/>
</dbReference>
<dbReference type="InterPro" id="IPR017978">
    <property type="entry name" value="GPCR_3_C"/>
</dbReference>
<keyword evidence="4 8" id="KW-0472">Membrane</keyword>
<dbReference type="InterPro" id="IPR028082">
    <property type="entry name" value="Peripla_BP_I"/>
</dbReference>
<gene>
    <name evidence="11" type="ORF">CUNI_LOCUS11654</name>
</gene>
<feature type="chain" id="PRO_5035857321" description="G-protein coupled receptors family 3 profile domain-containing protein" evidence="9">
    <location>
        <begin position="21"/>
        <end position="987"/>
    </location>
</feature>
<sequence length="987" mass="108754">MGLIFVACMLLGAMPFAVNGQQTTCPTLPPFTMAATRPANQQDPNQYFVVGGMFDVNERGATAYECNRTVNDVGFLNMVAFFWGINKYFNSVLGNRQVSMGAVAFDNCMRYEQTIENMYDFAQCRINVDNMQRENLVAYVGPYTNTDAENAGALAADLSVTMFSPVADSPYLTFQNQETLLKMRPSFSYDLQGIVAFLNRVNASFVIILYSSSDRHWKAAYEELTQLIRSSSAATVPCIQYTADIDTMQMSTILTRLFNSVSVKYIVPLMSASKVSSLMTEMNMLSSTLSSFIFILTSRIGRDRQLLESKAALGNNTIIIDLTEPADFTATLNEFNSFLQMLNMSDSTPGLNSDVGKVWMTDYLTSKRPLDLTRDTTASPVKFSVYYTLSSVKAIIQGIDNAFMKCGGNTYQFCSKYRNLGSKVSALYLELKTKLGMHMNSSGDLLYNNIKYTIYVFNVKNDASSTITFQPLSNLTVTNGMVNPITEDLRNGAYGSLFGNPSCPNPGQGVCCEVITSTTAAPTTAVTGGNASTTSIPTTPSKYSQVMYPVGQVITGAFSEEERYDNEYGTRFDVGQKWIIALGVLAGLGILCVIVFEIYILYKLLGTPTGSRWRTMWLGQLLLFGIFLCYLVLFAYLPIPTKATCGITRFGVGVSYAFCFAVLLVKLMVILTSKPSDVLLPGDVETPNYLKGTYQFLMFIFAVGVQVVIDIQWLITVPPEAVKVTSNSGAKVWICNHYTWEAGSSMSVMSAFVRTEFENHLMSLIYIMIMILITTVLALKSHGIITNHRESIFIGIAAGFTIPIWLAWGLVGGLNKDHAYAHEFGDACIAFGLLITASLILFAMFLPKVRHLVNMGIEGIYLEDDRETIYGGSVILAPPSYKSKGSGSVIVLNNQGIYSEPVIINGDPMATHLKHPGSVYSVPANYMKHPESMYGGSTRVLRVTDDLRGRYPQKRSQSEVAYGASRRPRSHKGTLPRSRSQTNLGAL</sequence>
<comment type="subcellular location">
    <subcellularLocation>
        <location evidence="1">Membrane</location>
        <topology evidence="1">Multi-pass membrane protein</topology>
    </subcellularLocation>
</comment>
<protein>
    <recommendedName>
        <fullName evidence="10">G-protein coupled receptors family 3 profile domain-containing protein</fullName>
    </recommendedName>
</protein>
<accession>A0A8S3ZG97</accession>
<evidence type="ECO:0000256" key="3">
    <source>
        <dbReference type="ARBA" id="ARBA00022989"/>
    </source>
</evidence>
<feature type="region of interest" description="Disordered" evidence="7">
    <location>
        <begin position="951"/>
        <end position="987"/>
    </location>
</feature>
<evidence type="ECO:0000259" key="10">
    <source>
        <dbReference type="PROSITE" id="PS50259"/>
    </source>
</evidence>
<keyword evidence="12" id="KW-1185">Reference proteome</keyword>
<dbReference type="Pfam" id="PF00003">
    <property type="entry name" value="7tm_3"/>
    <property type="match status" value="1"/>
</dbReference>
<dbReference type="InterPro" id="IPR001828">
    <property type="entry name" value="ANF_lig-bd_rcpt"/>
</dbReference>
<evidence type="ECO:0000256" key="1">
    <source>
        <dbReference type="ARBA" id="ARBA00004141"/>
    </source>
</evidence>
<evidence type="ECO:0000256" key="8">
    <source>
        <dbReference type="SAM" id="Phobius"/>
    </source>
</evidence>
<keyword evidence="9" id="KW-0732">Signal</keyword>
<dbReference type="InterPro" id="IPR050726">
    <property type="entry name" value="mGluR"/>
</dbReference>
<keyword evidence="2 8" id="KW-0812">Transmembrane</keyword>
<keyword evidence="5" id="KW-0675">Receptor</keyword>
<evidence type="ECO:0000256" key="6">
    <source>
        <dbReference type="ARBA" id="ARBA00023180"/>
    </source>
</evidence>
<evidence type="ECO:0000313" key="11">
    <source>
        <dbReference type="EMBL" id="CAG5126096.1"/>
    </source>
</evidence>
<dbReference type="CDD" id="cd13953">
    <property type="entry name" value="7tm_classC_mGluR-like"/>
    <property type="match status" value="1"/>
</dbReference>
<evidence type="ECO:0000256" key="2">
    <source>
        <dbReference type="ARBA" id="ARBA00022692"/>
    </source>
</evidence>
<dbReference type="AlphaFoldDB" id="A0A8S3ZG97"/>
<dbReference type="EMBL" id="CAJHNH020002247">
    <property type="protein sequence ID" value="CAG5126096.1"/>
    <property type="molecule type" value="Genomic_DNA"/>
</dbReference>
<dbReference type="GO" id="GO:0016020">
    <property type="term" value="C:membrane"/>
    <property type="evidence" value="ECO:0007669"/>
    <property type="project" value="UniProtKB-SubCell"/>
</dbReference>
<reference evidence="11" key="1">
    <citation type="submission" date="2021-04" db="EMBL/GenBank/DDBJ databases">
        <authorList>
            <consortium name="Molecular Ecology Group"/>
        </authorList>
    </citation>
    <scope>NUCLEOTIDE SEQUENCE</scope>
</reference>
<feature type="transmembrane region" description="Helical" evidence="8">
    <location>
        <begin position="694"/>
        <end position="715"/>
    </location>
</feature>
<dbReference type="Pfam" id="PF01094">
    <property type="entry name" value="ANF_receptor"/>
    <property type="match status" value="1"/>
</dbReference>
<feature type="transmembrane region" description="Helical" evidence="8">
    <location>
        <begin position="578"/>
        <end position="605"/>
    </location>
</feature>
<dbReference type="OrthoDB" id="9880600at2759"/>
<organism evidence="11 12">
    <name type="scientific">Candidula unifasciata</name>
    <dbReference type="NCBI Taxonomy" id="100452"/>
    <lineage>
        <taxon>Eukaryota</taxon>
        <taxon>Metazoa</taxon>
        <taxon>Spiralia</taxon>
        <taxon>Lophotrochozoa</taxon>
        <taxon>Mollusca</taxon>
        <taxon>Gastropoda</taxon>
        <taxon>Heterobranchia</taxon>
        <taxon>Euthyneura</taxon>
        <taxon>Panpulmonata</taxon>
        <taxon>Eupulmonata</taxon>
        <taxon>Stylommatophora</taxon>
        <taxon>Helicina</taxon>
        <taxon>Helicoidea</taxon>
        <taxon>Geomitridae</taxon>
        <taxon>Candidula</taxon>
    </lineage>
</organism>
<feature type="domain" description="G-protein coupled receptors family 3 profile" evidence="10">
    <location>
        <begin position="618"/>
        <end position="853"/>
    </location>
</feature>
<feature type="transmembrane region" description="Helical" evidence="8">
    <location>
        <begin position="617"/>
        <end position="639"/>
    </location>
</feature>
<comment type="caution">
    <text evidence="11">The sequence shown here is derived from an EMBL/GenBank/DDBJ whole genome shotgun (WGS) entry which is preliminary data.</text>
</comment>
<dbReference type="Proteomes" id="UP000678393">
    <property type="component" value="Unassembled WGS sequence"/>
</dbReference>
<dbReference type="PROSITE" id="PS50259">
    <property type="entry name" value="G_PROTEIN_RECEP_F3_4"/>
    <property type="match status" value="1"/>
</dbReference>